<comment type="caution">
    <text evidence="2">The sequence shown here is derived from an EMBL/GenBank/DDBJ whole genome shotgun (WGS) entry which is preliminary data.</text>
</comment>
<dbReference type="Proteomes" id="UP000288168">
    <property type="component" value="Unassembled WGS sequence"/>
</dbReference>
<reference evidence="2 3" key="1">
    <citation type="submission" date="2017-06" db="EMBL/GenBank/DDBJ databases">
        <title>Comparative genomic analysis of Ambrosia Fusariam Clade fungi.</title>
        <authorList>
            <person name="Stajich J.E."/>
            <person name="Carrillo J."/>
            <person name="Kijimoto T."/>
            <person name="Eskalen A."/>
            <person name="O'Donnell K."/>
            <person name="Kasson M."/>
        </authorList>
    </citation>
    <scope>NUCLEOTIDE SEQUENCE [LARGE SCALE GENOMIC DNA]</scope>
    <source>
        <strain evidence="2 3">NRRL62584</strain>
    </source>
</reference>
<feature type="region of interest" description="Disordered" evidence="1">
    <location>
        <begin position="60"/>
        <end position="83"/>
    </location>
</feature>
<dbReference type="EMBL" id="NKCI01000664">
    <property type="protein sequence ID" value="RSL39233.1"/>
    <property type="molecule type" value="Genomic_DNA"/>
</dbReference>
<accession>A0A428NEL5</accession>
<evidence type="ECO:0000256" key="1">
    <source>
        <dbReference type="SAM" id="MobiDB-lite"/>
    </source>
</evidence>
<sequence length="191" mass="21411">MSLSAWLRFIPTTNEEAVQALESPYSQEELDILRQVPYRERETSRRTLHRMLCPAVDNWQETEHNPPQNDGQQNMAYPVPQDDSQVHPCLAPVPMGGGTDHTMTLPQQDIGFGTYIDEQDDIFGSLTNLATPTDTNFAFMFPSEPPSHAALLHTGQGNILPGVEESYTINPAEVHMYQPGLTGQKRKFSDL</sequence>
<feature type="compositionally biased region" description="Polar residues" evidence="1">
    <location>
        <begin position="65"/>
        <end position="75"/>
    </location>
</feature>
<dbReference type="AlphaFoldDB" id="A0A428NEL5"/>
<name>A0A428NEL5_9HYPO</name>
<evidence type="ECO:0000313" key="3">
    <source>
        <dbReference type="Proteomes" id="UP000288168"/>
    </source>
</evidence>
<evidence type="ECO:0000313" key="2">
    <source>
        <dbReference type="EMBL" id="RSL39233.1"/>
    </source>
</evidence>
<proteinExistence type="predicted"/>
<organism evidence="2 3">
    <name type="scientific">Fusarium duplospermum</name>
    <dbReference type="NCBI Taxonomy" id="1325734"/>
    <lineage>
        <taxon>Eukaryota</taxon>
        <taxon>Fungi</taxon>
        <taxon>Dikarya</taxon>
        <taxon>Ascomycota</taxon>
        <taxon>Pezizomycotina</taxon>
        <taxon>Sordariomycetes</taxon>
        <taxon>Hypocreomycetidae</taxon>
        <taxon>Hypocreales</taxon>
        <taxon>Nectriaceae</taxon>
        <taxon>Fusarium</taxon>
        <taxon>Fusarium solani species complex</taxon>
    </lineage>
</organism>
<keyword evidence="3" id="KW-1185">Reference proteome</keyword>
<protein>
    <submittedName>
        <fullName evidence="2">Uncharacterized protein</fullName>
    </submittedName>
</protein>
<gene>
    <name evidence="2" type="ORF">CEP54_016351</name>
</gene>